<evidence type="ECO:0000256" key="2">
    <source>
        <dbReference type="SAM" id="SignalP"/>
    </source>
</evidence>
<evidence type="ECO:0000256" key="1">
    <source>
        <dbReference type="ARBA" id="ARBA00022729"/>
    </source>
</evidence>
<dbReference type="AlphaFoldDB" id="A0A7W4VYN0"/>
<dbReference type="RefSeq" id="WP_183594107.1">
    <property type="nucleotide sequence ID" value="NZ_JACHWR010000003.1"/>
</dbReference>
<dbReference type="EMBL" id="JACHWR010000003">
    <property type="protein sequence ID" value="MBB3044213.1"/>
    <property type="molecule type" value="Genomic_DNA"/>
</dbReference>
<dbReference type="PROSITE" id="PS51257">
    <property type="entry name" value="PROKAR_LIPOPROTEIN"/>
    <property type="match status" value="1"/>
</dbReference>
<sequence>MKKRWLLAAAVSSALLVLTACGSSDDTSESQGPVKENACENATINFIGLEGEEGKVELEDWREERGTKLVSSWPGDWAQLIAAIKVGQPFELSTIPYHWAQRMIAAEVVQPIDTSRLTNWDKVASGLAESPSLRGEDGEIYGVPIAWGDAPYIYAPDRVSNPPKSITDLLDPSWKGRFVLFDAPDSPFYLLAKAHGFDESPLLTQEQLDVVVADAAKLVDNAAAFQSNYQDANDRLINKDVDLAVGGWEAQVAWAEEKGVTLDFGFFDEGRHGWWDGLAIPSTSENVDCAYEYIDQMISTEVQAELATNLVSGAVNTDAFDLVEGDAQSYDYSVVTGGANSDDFASSTPPEEVADGYMNYQDWLDAWQKIKS</sequence>
<evidence type="ECO:0000313" key="3">
    <source>
        <dbReference type="EMBL" id="MBB3044213.1"/>
    </source>
</evidence>
<dbReference type="SUPFAM" id="SSF53850">
    <property type="entry name" value="Periplasmic binding protein-like II"/>
    <property type="match status" value="1"/>
</dbReference>
<proteinExistence type="predicted"/>
<organism evidence="3 4">
    <name type="scientific">Nocardioides soli</name>
    <dbReference type="NCBI Taxonomy" id="1036020"/>
    <lineage>
        <taxon>Bacteria</taxon>
        <taxon>Bacillati</taxon>
        <taxon>Actinomycetota</taxon>
        <taxon>Actinomycetes</taxon>
        <taxon>Propionibacteriales</taxon>
        <taxon>Nocardioidaceae</taxon>
        <taxon>Nocardioides</taxon>
    </lineage>
</organism>
<protein>
    <submittedName>
        <fullName evidence="3">Spermidine/putrescine-binding protein</fullName>
    </submittedName>
</protein>
<evidence type="ECO:0000313" key="4">
    <source>
        <dbReference type="Proteomes" id="UP000589626"/>
    </source>
</evidence>
<keyword evidence="4" id="KW-1185">Reference proteome</keyword>
<dbReference type="PANTHER" id="PTHR30222">
    <property type="entry name" value="SPERMIDINE/PUTRESCINE-BINDING PERIPLASMIC PROTEIN"/>
    <property type="match status" value="1"/>
</dbReference>
<feature type="chain" id="PRO_5039631063" evidence="2">
    <location>
        <begin position="23"/>
        <end position="372"/>
    </location>
</feature>
<comment type="caution">
    <text evidence="3">The sequence shown here is derived from an EMBL/GenBank/DDBJ whole genome shotgun (WGS) entry which is preliminary data.</text>
</comment>
<dbReference type="Proteomes" id="UP000589626">
    <property type="component" value="Unassembled WGS sequence"/>
</dbReference>
<dbReference type="PANTHER" id="PTHR30222:SF17">
    <property type="entry name" value="SPERMIDINE_PUTRESCINE-BINDING PERIPLASMIC PROTEIN"/>
    <property type="match status" value="1"/>
</dbReference>
<name>A0A7W4VYN0_9ACTN</name>
<reference evidence="3 4" key="1">
    <citation type="submission" date="2020-08" db="EMBL/GenBank/DDBJ databases">
        <title>Sequencing the genomes of 1000 actinobacteria strains.</title>
        <authorList>
            <person name="Klenk H.-P."/>
        </authorList>
    </citation>
    <scope>NUCLEOTIDE SEQUENCE [LARGE SCALE GENOMIC DNA]</scope>
    <source>
        <strain evidence="3 4">DSM 105498</strain>
    </source>
</reference>
<keyword evidence="1 2" id="KW-0732">Signal</keyword>
<dbReference type="Pfam" id="PF13343">
    <property type="entry name" value="SBP_bac_6"/>
    <property type="match status" value="1"/>
</dbReference>
<feature type="signal peptide" evidence="2">
    <location>
        <begin position="1"/>
        <end position="22"/>
    </location>
</feature>
<accession>A0A7W4VYN0</accession>
<gene>
    <name evidence="3" type="ORF">FHU40_004050</name>
</gene>
<dbReference type="Gene3D" id="3.40.190.10">
    <property type="entry name" value="Periplasmic binding protein-like II"/>
    <property type="match status" value="2"/>
</dbReference>